<name>A0ACD0NZX6_9BASI</name>
<organism evidence="1 2">
    <name type="scientific">Violaceomyces palustris</name>
    <dbReference type="NCBI Taxonomy" id="1673888"/>
    <lineage>
        <taxon>Eukaryota</taxon>
        <taxon>Fungi</taxon>
        <taxon>Dikarya</taxon>
        <taxon>Basidiomycota</taxon>
        <taxon>Ustilaginomycotina</taxon>
        <taxon>Ustilaginomycetes</taxon>
        <taxon>Violaceomycetales</taxon>
        <taxon>Violaceomycetaceae</taxon>
        <taxon>Violaceomyces</taxon>
    </lineage>
</organism>
<sequence>MHSCCDQSLSCIRSQVGWEREIGIDGTDPARGGGGRSSRSSSSSSCCYFNAMVKTEQGVVHDRRVSSSLGADSTTTATTKAAITATTSATATATTTTQHKLGQPLRGDPFVIDQTSSSSSSSSSSNDKDPIQADTISSHSPQTFPVESSITDNNLERPDPVERQELSPRCHHPHFPPATTSTTLIFSPSPPSPGLAQQKQRLADSNSSCPLHPQPSVSSPTLPAEDQDHTQPHFSLDRDPVLFPDHQTSLSSSPEQNQFCSLPHHGCPLSAATLDDKPPVRPRPALHPADFQGGNGEAQPCQAGMALGGWRKGGGEFSTYKGMSYGVGRMTRLLRAFAARHP</sequence>
<evidence type="ECO:0000313" key="2">
    <source>
        <dbReference type="Proteomes" id="UP000245626"/>
    </source>
</evidence>
<evidence type="ECO:0000313" key="1">
    <source>
        <dbReference type="EMBL" id="PWN51395.1"/>
    </source>
</evidence>
<gene>
    <name evidence="1" type="ORF">IE53DRAFT_52358</name>
</gene>
<accession>A0ACD0NZX6</accession>
<protein>
    <submittedName>
        <fullName evidence="1">Uncharacterized protein</fullName>
    </submittedName>
</protein>
<dbReference type="EMBL" id="KZ819847">
    <property type="protein sequence ID" value="PWN51395.1"/>
    <property type="molecule type" value="Genomic_DNA"/>
</dbReference>
<keyword evidence="2" id="KW-1185">Reference proteome</keyword>
<proteinExistence type="predicted"/>
<dbReference type="Proteomes" id="UP000245626">
    <property type="component" value="Unassembled WGS sequence"/>
</dbReference>
<reference evidence="1 2" key="1">
    <citation type="journal article" date="2018" name="Mol. Biol. Evol.">
        <title>Broad Genomic Sampling Reveals a Smut Pathogenic Ancestry of the Fungal Clade Ustilaginomycotina.</title>
        <authorList>
            <person name="Kijpornyongpan T."/>
            <person name="Mondo S.J."/>
            <person name="Barry K."/>
            <person name="Sandor L."/>
            <person name="Lee J."/>
            <person name="Lipzen A."/>
            <person name="Pangilinan J."/>
            <person name="LaButti K."/>
            <person name="Hainaut M."/>
            <person name="Henrissat B."/>
            <person name="Grigoriev I.V."/>
            <person name="Spatafora J.W."/>
            <person name="Aime M.C."/>
        </authorList>
    </citation>
    <scope>NUCLEOTIDE SEQUENCE [LARGE SCALE GENOMIC DNA]</scope>
    <source>
        <strain evidence="1 2">SA 807</strain>
    </source>
</reference>